<dbReference type="Gene3D" id="3.40.50.300">
    <property type="entry name" value="P-loop containing nucleotide triphosphate hydrolases"/>
    <property type="match status" value="1"/>
</dbReference>
<keyword evidence="1" id="KW-0378">Hydrolase</keyword>
<proteinExistence type="inferred from homology"/>
<feature type="domain" description="DUF6570" evidence="4">
    <location>
        <begin position="498"/>
        <end position="635"/>
    </location>
</feature>
<evidence type="ECO:0000313" key="6">
    <source>
        <dbReference type="Proteomes" id="UP000663891"/>
    </source>
</evidence>
<evidence type="ECO:0000256" key="1">
    <source>
        <dbReference type="RuleBase" id="RU363044"/>
    </source>
</evidence>
<feature type="domain" description="DNA helicase Pif1-like DEAD-box helicase" evidence="2">
    <location>
        <begin position="1704"/>
        <end position="1853"/>
    </location>
</feature>
<dbReference type="GO" id="GO:0006281">
    <property type="term" value="P:DNA repair"/>
    <property type="evidence" value="ECO:0007669"/>
    <property type="project" value="UniProtKB-KW"/>
</dbReference>
<evidence type="ECO:0000259" key="4">
    <source>
        <dbReference type="Pfam" id="PF20209"/>
    </source>
</evidence>
<dbReference type="GO" id="GO:0006310">
    <property type="term" value="P:DNA recombination"/>
    <property type="evidence" value="ECO:0007669"/>
    <property type="project" value="UniProtKB-KW"/>
</dbReference>
<dbReference type="InterPro" id="IPR010285">
    <property type="entry name" value="DNA_helicase_pif1-like_DEAD"/>
</dbReference>
<name>A0A813WYW3_9BILA</name>
<dbReference type="GO" id="GO:0043139">
    <property type="term" value="F:5'-3' DNA helicase activity"/>
    <property type="evidence" value="ECO:0007669"/>
    <property type="project" value="UniProtKB-EC"/>
</dbReference>
<sequence>MTVNKIRQLPILTQTITYIPLRYFNSSLQNIDLVAQEYLSKCREINPIQTVSSATNADGSCLYYSILALMPSLDITPIELRTQTIVELVTNFEEYTDNLLQSVGPLQERWKDICKSSTYSDLYELVALCNVLRCNIRSLYPRIDYHSYFDIYNNTFRSNLPADNEITLLWCHTKTESIARTYTGGNWLPNHFVPVAILLPDISPPQSNHQLFTSRNLVYSNTDDRNATNSNVSSTEDSIMLSGELDMETINNVNINTNSMITTTTTTTTTKTSKRIYNDAARKRISRSLETTSQTTLRLSKQRDRTRINRAKQTQEQVKVRRAKDLNHKKLQQLTRLELKQNARVKDGGKTNNSSWPQVVPYDYKCQRLQNFTNCMSKSKLTESSCAICNIRAFSRNMIPISINELKNKSFLYTHVDILTSIPGHENLLIDDVYTMETNPSDIDYSDLHSEVSNGPNQTFSFHENILLYRKGLSNNNTHDNECLCMLCKDCYTAYTKAQIPKFSTANKMWIGDIPDELKDLTVVEEKLISIYRHNTCIIKLQSPYHSSSTAQSALKGNIITFPQNVPNIASTLPLDMSTLCDTIKIVFIGSHKPSRDQIKKILKVRKIKILNALQWLQKHNILYKNVSINHDNINDLPDNDIPEPLWITREEHVNNNEVVNEREGYVSDPLIDATQHGEKVDPNIIPMHISGILDVQGTSITSEDINCYLLEKLHIDSTKSSTTSTDKYSTGDDDVYMIPHGSKPTNEYLNPHLLPGLYPTLFPYGVGGLDDSSRGVKVSIKDHMYYLLNYDDKRFEKHHSFMFVVFNMMQRREACLQARLLISKPFFSQEAQTINTITTDELQKVLTQTADGRHSFQYNSRINTLLKNIRCIGGHVMGSVQKRSSLKTLIHGLIFNHGLFSIFLTINPADIHHPLTMHFAGIDFDIDNILPEDLPPTYKRAEIVASHPVATAKFFNHLISSILTTLIEGGPNGGVLGKIKAYFGTVESQGRGSLHLHMVIWLDHDLTPVCMKNNVQNEAFKERLISYLEDIIKEDLDLFRESNDTGLNESDVREINTTNVLAACRLTPKPSTKNFDQIFREDAGELAEQNNKHRHTRTCYKYGEKCRSHMPRELIAKSEINSVTGTISMKRNHKWINNYNEWIISACRSNMDIKFVWSGCDAKALSYYITDYITKSNVSFHDNLALLVKVRKDFDEKHSNPPDNNNIHERSRRLLLKMHNTLASQQELSGVQVASYILDFPDYYTNHEFQKICLIAIEYYLEKCLHDAKNHQNKEHMIDDNHAETPVDNFQDNDYHNMNEQFLIEPSDDNKIVLINTRIDYELRSNKLENYCLYDYISWFKKKIIDKNDQIFLAQTKEQTVSASRGRPANDRYKFLPQHPQYSSHILMKWTKPRIPVLIGPMIPRRERVDTRERYCRAILTLFVPWRSISDLCNINQTWEEAFNTKQNLITPDMRRIIENIQLLHECKKDRNEHLLQLIQESNSGDIDGQVVLQQETDDNNNDDYFMNEDDVDQNDILNLIADIDDTAHESTFPSTIMKPEIAYFNDLLASVTNAHRFPYLNEFNDFHGDQLTLYGNNNHKDHLILSTPQMLKQNKKWQLDLQTERQKVREITIHGSEINDFNENSSVDKTVMTVIRSDSLMDVNSCSENQDSNIESVTTIVAPIIAREQIIKDFTLNEDQTRAFLIITSHLDQDSFLKTGIDTIQKQLLMFVPGPGGTGKSQLIGALSQYFLLTKRSHKLRKLAPTAIAATNIDGMTIHSFLKQPRKTSKKKQTSTSIDDSIRNEWRHIEYIFIDEISMVGLRLFARFHELLTIAKSSDPSVPFGGINIVLFGDFIQYSPVLDKALFTDVFVEVESSLTSSVSEKQQPFSEHQIQCQVGRALFLQFDVVVKLTIQMRVEDKDYSDALDRMRLGECKLQDYDLFRSLVVGRQDGVHSLSNGSWSNAPILVYRNEIRTELNNRAVINKCRELNYPLVVCLAQDRVKSKKIDDKNLQQLRRFLLSLPDNKTESLPGYLPLVPGMPIILTDNIATELGLSNGTQGIFHQIVYEESDSNALYSDAKFPKGDVSDFYFYTFEYKTVDYIIHEIYLLLNHMFSPFLDTMFIQKSCYALVEVPKYKGNIKLTTSGPQIIPINVVEKTFEVNVQSLLSLSTTSSTNSNKKRGISSSSKITVTRKALPFVPAFSMTTHKAQGQTLPKVVVDLRLPPGREEIASRYVPLGRVKSRKDIAILRDFSFSALQVKPSKAQRTELDRLDNLNSINIQNYQAWKK</sequence>
<dbReference type="InterPro" id="IPR051055">
    <property type="entry name" value="PIF1_helicase"/>
</dbReference>
<comment type="similarity">
    <text evidence="1">Belongs to the helicase family.</text>
</comment>
<evidence type="ECO:0000313" key="5">
    <source>
        <dbReference type="EMBL" id="CAF0857807.1"/>
    </source>
</evidence>
<dbReference type="OrthoDB" id="416437at2759"/>
<organism evidence="5 6">
    <name type="scientific">Adineta steineri</name>
    <dbReference type="NCBI Taxonomy" id="433720"/>
    <lineage>
        <taxon>Eukaryota</taxon>
        <taxon>Metazoa</taxon>
        <taxon>Spiralia</taxon>
        <taxon>Gnathifera</taxon>
        <taxon>Rotifera</taxon>
        <taxon>Eurotatoria</taxon>
        <taxon>Bdelloidea</taxon>
        <taxon>Adinetida</taxon>
        <taxon>Adinetidae</taxon>
        <taxon>Adineta</taxon>
    </lineage>
</organism>
<dbReference type="InterPro" id="IPR025476">
    <property type="entry name" value="Helitron_helicase-like"/>
</dbReference>
<dbReference type="PANTHER" id="PTHR47642:SF6">
    <property type="entry name" value="ATP-DEPENDENT DNA HELICASE"/>
    <property type="match status" value="1"/>
</dbReference>
<dbReference type="Pfam" id="PF20209">
    <property type="entry name" value="DUF6570"/>
    <property type="match status" value="1"/>
</dbReference>
<dbReference type="SUPFAM" id="SSF52540">
    <property type="entry name" value="P-loop containing nucleoside triphosphate hydrolases"/>
    <property type="match status" value="2"/>
</dbReference>
<comment type="cofactor">
    <cofactor evidence="1">
        <name>Mg(2+)</name>
        <dbReference type="ChEBI" id="CHEBI:18420"/>
    </cofactor>
</comment>
<keyword evidence="1" id="KW-0347">Helicase</keyword>
<keyword evidence="1" id="KW-0227">DNA damage</keyword>
<dbReference type="Pfam" id="PF05970">
    <property type="entry name" value="PIF1"/>
    <property type="match status" value="1"/>
</dbReference>
<dbReference type="Pfam" id="PF14214">
    <property type="entry name" value="Helitron_like_N"/>
    <property type="match status" value="1"/>
</dbReference>
<gene>
    <name evidence="5" type="ORF">VCS650_LOCUS7026</name>
</gene>
<dbReference type="GO" id="GO:0016787">
    <property type="term" value="F:hydrolase activity"/>
    <property type="evidence" value="ECO:0007669"/>
    <property type="project" value="UniProtKB-KW"/>
</dbReference>
<dbReference type="GO" id="GO:0005524">
    <property type="term" value="F:ATP binding"/>
    <property type="evidence" value="ECO:0007669"/>
    <property type="project" value="UniProtKB-KW"/>
</dbReference>
<keyword evidence="1" id="KW-0067">ATP-binding</keyword>
<dbReference type="EC" id="5.6.2.3" evidence="1"/>
<protein>
    <recommendedName>
        <fullName evidence="1">ATP-dependent DNA helicase</fullName>
        <ecNumber evidence="1">5.6.2.3</ecNumber>
    </recommendedName>
</protein>
<evidence type="ECO:0000259" key="2">
    <source>
        <dbReference type="Pfam" id="PF05970"/>
    </source>
</evidence>
<keyword evidence="1" id="KW-0234">DNA repair</keyword>
<feature type="domain" description="Helitron helicase-like" evidence="3">
    <location>
        <begin position="784"/>
        <end position="1001"/>
    </location>
</feature>
<comment type="catalytic activity">
    <reaction evidence="1">
        <text>ATP + H2O = ADP + phosphate + H(+)</text>
        <dbReference type="Rhea" id="RHEA:13065"/>
        <dbReference type="ChEBI" id="CHEBI:15377"/>
        <dbReference type="ChEBI" id="CHEBI:15378"/>
        <dbReference type="ChEBI" id="CHEBI:30616"/>
        <dbReference type="ChEBI" id="CHEBI:43474"/>
        <dbReference type="ChEBI" id="CHEBI:456216"/>
        <dbReference type="EC" id="5.6.2.3"/>
    </reaction>
</comment>
<dbReference type="PANTHER" id="PTHR47642">
    <property type="entry name" value="ATP-DEPENDENT DNA HELICASE"/>
    <property type="match status" value="1"/>
</dbReference>
<dbReference type="InterPro" id="IPR046700">
    <property type="entry name" value="DUF6570"/>
</dbReference>
<dbReference type="Gene3D" id="3.90.70.80">
    <property type="match status" value="1"/>
</dbReference>
<dbReference type="GO" id="GO:0000723">
    <property type="term" value="P:telomere maintenance"/>
    <property type="evidence" value="ECO:0007669"/>
    <property type="project" value="InterPro"/>
</dbReference>
<dbReference type="Proteomes" id="UP000663891">
    <property type="component" value="Unassembled WGS sequence"/>
</dbReference>
<accession>A0A813WYW3</accession>
<evidence type="ECO:0000259" key="3">
    <source>
        <dbReference type="Pfam" id="PF14214"/>
    </source>
</evidence>
<keyword evidence="1" id="KW-0547">Nucleotide-binding</keyword>
<reference evidence="5" key="1">
    <citation type="submission" date="2021-02" db="EMBL/GenBank/DDBJ databases">
        <authorList>
            <person name="Nowell W R."/>
        </authorList>
    </citation>
    <scope>NUCLEOTIDE SEQUENCE</scope>
</reference>
<dbReference type="InterPro" id="IPR027417">
    <property type="entry name" value="P-loop_NTPase"/>
</dbReference>
<keyword evidence="1" id="KW-0233">DNA recombination</keyword>
<comment type="caution">
    <text evidence="5">The sequence shown here is derived from an EMBL/GenBank/DDBJ whole genome shotgun (WGS) entry which is preliminary data.</text>
</comment>
<dbReference type="EMBL" id="CAJNON010000044">
    <property type="protein sequence ID" value="CAF0857807.1"/>
    <property type="molecule type" value="Genomic_DNA"/>
</dbReference>